<evidence type="ECO:0000313" key="1">
    <source>
        <dbReference type="EMBL" id="THG34394.1"/>
    </source>
</evidence>
<proteinExistence type="predicted"/>
<dbReference type="OrthoDB" id="1466228at2"/>
<dbReference type="SUPFAM" id="SSF53474">
    <property type="entry name" value="alpha/beta-Hydrolases"/>
    <property type="match status" value="1"/>
</dbReference>
<dbReference type="PANTHER" id="PTHR33428:SF14">
    <property type="entry name" value="CARBOXYLESTERASE TYPE B DOMAIN-CONTAINING PROTEIN"/>
    <property type="match status" value="1"/>
</dbReference>
<reference evidence="1 2" key="1">
    <citation type="submission" date="2019-04" db="EMBL/GenBank/DDBJ databases">
        <authorList>
            <person name="Jiang L."/>
        </authorList>
    </citation>
    <scope>NUCLEOTIDE SEQUENCE [LARGE SCALE GENOMIC DNA]</scope>
    <source>
        <strain evidence="1 2">YIM 131861</strain>
    </source>
</reference>
<dbReference type="AlphaFoldDB" id="A0A4S4FV74"/>
<dbReference type="Proteomes" id="UP000307380">
    <property type="component" value="Unassembled WGS sequence"/>
</dbReference>
<dbReference type="InterPro" id="IPR017395">
    <property type="entry name" value="Chlorophyllase-like"/>
</dbReference>
<name>A0A4S4FV74_9MICO</name>
<dbReference type="GO" id="GO:0016787">
    <property type="term" value="F:hydrolase activity"/>
    <property type="evidence" value="ECO:0007669"/>
    <property type="project" value="UniProtKB-KW"/>
</dbReference>
<dbReference type="PANTHER" id="PTHR33428">
    <property type="entry name" value="CHLOROPHYLLASE-2, CHLOROPLASTIC"/>
    <property type="match status" value="1"/>
</dbReference>
<comment type="caution">
    <text evidence="1">The sequence shown here is derived from an EMBL/GenBank/DDBJ whole genome shotgun (WGS) entry which is preliminary data.</text>
</comment>
<dbReference type="InterPro" id="IPR029058">
    <property type="entry name" value="AB_hydrolase_fold"/>
</dbReference>
<organism evidence="1 2">
    <name type="scientific">Orlajensenia flava</name>
    <dbReference type="NCBI Taxonomy" id="2565934"/>
    <lineage>
        <taxon>Bacteria</taxon>
        <taxon>Bacillati</taxon>
        <taxon>Actinomycetota</taxon>
        <taxon>Actinomycetes</taxon>
        <taxon>Micrococcales</taxon>
        <taxon>Microbacteriaceae</taxon>
        <taxon>Orlajensenia</taxon>
    </lineage>
</organism>
<dbReference type="EMBL" id="SSSN01000005">
    <property type="protein sequence ID" value="THG34394.1"/>
    <property type="molecule type" value="Genomic_DNA"/>
</dbReference>
<accession>A0A4S4FV74</accession>
<keyword evidence="2" id="KW-1185">Reference proteome</keyword>
<gene>
    <name evidence="1" type="ORF">E6C70_08985</name>
</gene>
<dbReference type="Pfam" id="PF07224">
    <property type="entry name" value="Chlorophyllase"/>
    <property type="match status" value="1"/>
</dbReference>
<evidence type="ECO:0000313" key="2">
    <source>
        <dbReference type="Proteomes" id="UP000307380"/>
    </source>
</evidence>
<sequence>MRDVPFLSRSTRSYADDMKRTGATVVALLALILGGLLVPSAAQAVTLQSAPASTAAVALPTTTSQVTVSVDGRSFSARLVQPTSGAPGSYPVVAFGHGFVQSASRYASTLSSIASRGYIVIAPDSETGLFPNHSRFADDLWRAITWVRSTQPNASATLDAVSGHSMGGGAALLTASRHPEIESVAVEAAAETRPSATAAAATIAAPALFVVGSSDTVVKPATTRAMYDAKPAPAEFATITGGYHCGFVDSSSFFGIGCDKGQISRSTQLPIAAALVGGWLDSTLKGAAPAPTPAGVVVESK</sequence>
<dbReference type="Gene3D" id="3.40.50.1820">
    <property type="entry name" value="alpha/beta hydrolase"/>
    <property type="match status" value="1"/>
</dbReference>
<keyword evidence="1" id="KW-0378">Hydrolase</keyword>
<protein>
    <submittedName>
        <fullName evidence="1">Alpha/beta hydrolase</fullName>
    </submittedName>
</protein>